<feature type="compositionally biased region" description="Basic and acidic residues" evidence="2">
    <location>
        <begin position="1846"/>
        <end position="1856"/>
    </location>
</feature>
<dbReference type="Pfam" id="PF22936">
    <property type="entry name" value="Pol_BBD"/>
    <property type="match status" value="1"/>
</dbReference>
<dbReference type="Pfam" id="PF13976">
    <property type="entry name" value="gag_pre-integrs"/>
    <property type="match status" value="1"/>
</dbReference>
<feature type="region of interest" description="Disordered" evidence="2">
    <location>
        <begin position="1747"/>
        <end position="1796"/>
    </location>
</feature>
<organism evidence="4">
    <name type="scientific">Tanacetum cinerariifolium</name>
    <name type="common">Dalmatian daisy</name>
    <name type="synonym">Chrysanthemum cinerariifolium</name>
    <dbReference type="NCBI Taxonomy" id="118510"/>
    <lineage>
        <taxon>Eukaryota</taxon>
        <taxon>Viridiplantae</taxon>
        <taxon>Streptophyta</taxon>
        <taxon>Embryophyta</taxon>
        <taxon>Tracheophyta</taxon>
        <taxon>Spermatophyta</taxon>
        <taxon>Magnoliopsida</taxon>
        <taxon>eudicotyledons</taxon>
        <taxon>Gunneridae</taxon>
        <taxon>Pentapetalae</taxon>
        <taxon>asterids</taxon>
        <taxon>campanulids</taxon>
        <taxon>Asterales</taxon>
        <taxon>Asteraceae</taxon>
        <taxon>Asteroideae</taxon>
        <taxon>Anthemideae</taxon>
        <taxon>Anthemidinae</taxon>
        <taxon>Tanacetum</taxon>
    </lineage>
</organism>
<dbReference type="Pfam" id="PF00665">
    <property type="entry name" value="rve"/>
    <property type="match status" value="1"/>
</dbReference>
<dbReference type="InterPro" id="IPR003903">
    <property type="entry name" value="UIM_dom"/>
</dbReference>
<dbReference type="PROSITE" id="PS50994">
    <property type="entry name" value="INTEGRASE"/>
    <property type="match status" value="1"/>
</dbReference>
<accession>A0A699GN49</accession>
<dbReference type="InterPro" id="IPR039537">
    <property type="entry name" value="Retrotran_Ty1/copia-like"/>
</dbReference>
<dbReference type="Gene3D" id="3.30.420.10">
    <property type="entry name" value="Ribonuclease H-like superfamily/Ribonuclease H"/>
    <property type="match status" value="1"/>
</dbReference>
<dbReference type="GO" id="GO:0015074">
    <property type="term" value="P:DNA integration"/>
    <property type="evidence" value="ECO:0007669"/>
    <property type="project" value="InterPro"/>
</dbReference>
<sequence>MFRVDRIEDKGIMHEVQVQLVIGELRTELDMLIQVKQGRLSATTATENGVALDEEQLLFIAGGQDNVIDDDAPTTETMFMANLSFADPIYDEAGPSYDSDVLSEVHDHDHYQDAICDHHEVHKMHEVVQPNYVVDSHTGYTSDSNMIPYDLAGQSDKQVKALTVYPPNTPVKLVPRVRPTKSQVKINIFALIQLFLESKKTCKKRITPTGLTEGERGFEQTKECYLTKVIPFLKTLKEHFEGIQKSLTTEINEMKTIFDELEAEVDQNAVNRKCDEIKRKNILIANDTLIANCLSKEVFYIATNSELNVSRFSEMHEAYTGLRLSDTQLTEKVSVLQEQNELFMVENEKVKQHYKELYDYIKLTRAKHIDQTTALLTENENLKVQINAKLKCVTIDSVTPKVLSPSMYVIDVEPIPHRLKNNREVHLDYLKHLKESVATLYEIVKEAKVERPLDRSDASACLYTKHSQELLEYVIDTYCSKHKTWDRSRLRNFVKKFIGTVRFENEHFGAIMGYGYYVIGNSVISRVYYVEGVGHNLFSVGQFFDSNLEVVFRKHSCYVYDTNDVELIKGSRGSNLYTIFVEDMMKSFPIFLLSKPSKTKSWLWHRCLNHLNFGTINDLARKNLVRGLPRLKFEKDHLCFTCQLGKSKKHTHLPKVENTNLKVFNALHMDLYRPMRVQTINGKKYILVIVDDYTRFTWVKLLRSKDETPEVVIKFLKQIQVSLNKTVRFIRTDDDTEFVNHDLTHYYESVGIFHQNTRPAPTFLTLGQIGSGLVPNLVPAAPYVPPTNKDLDILFQPMFDEYLEPPRVDRPVSPALVVPVLVNSAGTPSSIAIDQAESTLMDENMFASVNTDPFTNIFSPELASAASTSGDASSANSTYIYKLKLDEYGDVLKNKARLVAKGYRQQERFDFKESFAPVARELKEEVYVCQPEGFIDPEQPTHVYLLKKTLYGLKQAHRACRPDLIFAVCMCARYQASPTKKHLEALKQMRTMHVVKTRRSTSGSAQFLRDKLVSWSSKKQRSTAISTTEAEYIAMSGSCAQILWMISQTTALHSIRFPCIVIIAVPLLSAAIMFSTQDNMADMNIPATNATAEQAHAIALPIKTDDQILPSSNWVPIGKSNYALDVHKSKRNPIFPIVVAILKNTSFFRAFTASFTIPAIYIQQFRDTMCLNSFTRLYSCQLDEKWFNLHKDILRDALDITPTNNNNPFVAPPSSDTVIEYVNTLGYPSTLRNVSAMSVNDLYQPWRDILSMINMCLTGKTAGFDRPRHHVLQIVWGIIHISNIDYAERIWEEFVQSIQTFLTDRKNLAMASRGKKKTTHLLIPSIRFTKLIIHHLKTKHNIHPRSGSPLHYSHDEIVLNTLRYVGKDGREIFEGRAIESSKATKVTKPKAAKATKPASDPNPKLAPTQPPKLVDEPSGEDVPVEEPAYNEEEANLQRALELSLNEQAERTHGRARSVVIREPDSRRFQPLLEVQGKGKEKIVEEQAAHDLLTLQTLKNKSHVDQFIFQRCTFMPAEASGPAESPSLDEKLALTDSETESDDEGQAGLNPGIQDEGQAGPNPSVQDEDQARSNPGDDEEFTTIAYPNVQENLKLPSKDLVIPEEPASSTRTLSSPQNLEKELRFTDQFFVEKQQEEEPGKTNVEAEERLDKHGSRLYNLENLNIPYQVSTTVDEIVIDTVDWVMQAPLRAHFSDLPTVDMKGILQQRMFESKSYEAHEDHKKLYDALEKSLERVYSDQLLSDLEEARASGAPGTSGALGSSQLPPPPPPPSTGTSGSTQQQGSKAPSSSKSAALVPQSMALTTSDTRYESAGLYGTQELSPMDSLIPDDSILNEQVQLSDDEDSENDHLPTTDSRKGRWKPLPGEERPANPEPTWTIPSSNVSDVEKNWATALASTYTKLTQADLEGQAYEVVKAFYPDVINLQFQMEECHKLLIDQVDWMNLEGDQVRINVNRPLPLGGPPDFKNLHPSDFEDLNMLILQGHLDHLHGSNKKMLSIAVKLWTRNLVIRQRVEDFQLDIESYQTQLNLTKPGWDAAGYEFKHDYTIIESPRAVVFPINNNEQKIMRFNKIYKFSDGMLTQILEALAYRVKEFKIKRLNPETHPIIKNRRRMMTPEEEEAYPWEQLKSSDVDVCKAFLKLCIVKDPIWEMISCELEEPIRNTHVDECVCCQVQKSMEENMYALRKEI</sequence>
<feature type="domain" description="Integrase catalytic" evidence="3">
    <location>
        <begin position="650"/>
        <end position="827"/>
    </location>
</feature>
<dbReference type="EMBL" id="BKCJ010018442">
    <property type="protein sequence ID" value="GEV25155.1"/>
    <property type="molecule type" value="Genomic_DNA"/>
</dbReference>
<dbReference type="PANTHER" id="PTHR42648">
    <property type="entry name" value="TRANSPOSASE, PUTATIVE-RELATED"/>
    <property type="match status" value="1"/>
</dbReference>
<dbReference type="CDD" id="cd09272">
    <property type="entry name" value="RNase_HI_RT_Ty1"/>
    <property type="match status" value="1"/>
</dbReference>
<proteinExistence type="predicted"/>
<dbReference type="InterPro" id="IPR036397">
    <property type="entry name" value="RNaseH_sf"/>
</dbReference>
<dbReference type="SUPFAM" id="SSF53098">
    <property type="entry name" value="Ribonuclease H-like"/>
    <property type="match status" value="1"/>
</dbReference>
<protein>
    <submittedName>
        <fullName evidence="4">Retrovirus-related Pol polyprotein from transposon TNT 1-94</fullName>
    </submittedName>
</protein>
<evidence type="ECO:0000313" key="4">
    <source>
        <dbReference type="EMBL" id="GEV25155.1"/>
    </source>
</evidence>
<evidence type="ECO:0000256" key="1">
    <source>
        <dbReference type="ARBA" id="ARBA00022670"/>
    </source>
</evidence>
<feature type="region of interest" description="Disordered" evidence="2">
    <location>
        <begin position="1837"/>
        <end position="1880"/>
    </location>
</feature>
<keyword evidence="1" id="KW-0378">Hydrolase</keyword>
<dbReference type="InterPro" id="IPR025724">
    <property type="entry name" value="GAG-pre-integrase_dom"/>
</dbReference>
<dbReference type="InterPro" id="IPR054722">
    <property type="entry name" value="PolX-like_BBD"/>
</dbReference>
<feature type="region of interest" description="Disordered" evidence="2">
    <location>
        <begin position="1382"/>
        <end position="1429"/>
    </location>
</feature>
<dbReference type="PROSITE" id="PS50330">
    <property type="entry name" value="UIM"/>
    <property type="match status" value="1"/>
</dbReference>
<reference evidence="4" key="1">
    <citation type="journal article" date="2019" name="Sci. Rep.">
        <title>Draft genome of Tanacetum cinerariifolium, the natural source of mosquito coil.</title>
        <authorList>
            <person name="Yamashiro T."/>
            <person name="Shiraishi A."/>
            <person name="Satake H."/>
            <person name="Nakayama K."/>
        </authorList>
    </citation>
    <scope>NUCLEOTIDE SEQUENCE</scope>
</reference>
<gene>
    <name evidence="4" type="ORF">Tci_097132</name>
</gene>
<dbReference type="InterPro" id="IPR001584">
    <property type="entry name" value="Integrase_cat-core"/>
</dbReference>
<evidence type="ECO:0000259" key="3">
    <source>
        <dbReference type="PROSITE" id="PS50994"/>
    </source>
</evidence>
<dbReference type="GO" id="GO:0008233">
    <property type="term" value="F:peptidase activity"/>
    <property type="evidence" value="ECO:0007669"/>
    <property type="project" value="UniProtKB-KW"/>
</dbReference>
<keyword evidence="1" id="KW-0645">Protease</keyword>
<feature type="compositionally biased region" description="Acidic residues" evidence="2">
    <location>
        <begin position="1417"/>
        <end position="1429"/>
    </location>
</feature>
<comment type="caution">
    <text evidence="4">The sequence shown here is derived from an EMBL/GenBank/DDBJ whole genome shotgun (WGS) entry which is preliminary data.</text>
</comment>
<dbReference type="PANTHER" id="PTHR42648:SF18">
    <property type="entry name" value="RETROTRANSPOSON, UNCLASSIFIED-LIKE PROTEIN"/>
    <property type="match status" value="1"/>
</dbReference>
<dbReference type="GO" id="GO:0003676">
    <property type="term" value="F:nucleic acid binding"/>
    <property type="evidence" value="ECO:0007669"/>
    <property type="project" value="InterPro"/>
</dbReference>
<dbReference type="InterPro" id="IPR012337">
    <property type="entry name" value="RNaseH-like_sf"/>
</dbReference>
<feature type="region of interest" description="Disordered" evidence="2">
    <location>
        <begin position="1518"/>
        <end position="1580"/>
    </location>
</feature>
<feature type="compositionally biased region" description="Low complexity" evidence="2">
    <location>
        <begin position="1772"/>
        <end position="1793"/>
    </location>
</feature>
<name>A0A699GN49_TANCI</name>
<dbReference type="GO" id="GO:0006508">
    <property type="term" value="P:proteolysis"/>
    <property type="evidence" value="ECO:0007669"/>
    <property type="project" value="UniProtKB-KW"/>
</dbReference>
<evidence type="ECO:0000256" key="2">
    <source>
        <dbReference type="SAM" id="MobiDB-lite"/>
    </source>
</evidence>